<dbReference type="InterPro" id="IPR054728">
    <property type="entry name" value="RsmB-like_ferredoxin"/>
</dbReference>
<comment type="caution">
    <text evidence="16">The sequence shown here is derived from an EMBL/GenBank/DDBJ whole genome shotgun (WGS) entry which is preliminary data.</text>
</comment>
<dbReference type="Gene3D" id="3.40.50.150">
    <property type="entry name" value="Vaccinia Virus protein VP39"/>
    <property type="match status" value="1"/>
</dbReference>
<evidence type="ECO:0000256" key="8">
    <source>
        <dbReference type="ARBA" id="ARBA00022691"/>
    </source>
</evidence>
<reference evidence="18 19" key="1">
    <citation type="journal article" date="2016" name="Front. Microbiol.">
        <title>Comprehensive Phylogenetic Analysis of Bovine Non-aureus Staphylococci Species Based on Whole-Genome Sequencing.</title>
        <authorList>
            <person name="Naushad S."/>
            <person name="Barkema H.W."/>
            <person name="Luby C."/>
            <person name="Condas L.A."/>
            <person name="Nobrega D.B."/>
            <person name="Carson D.A."/>
            <person name="De Buck J."/>
        </authorList>
    </citation>
    <scope>NUCLEOTIDE SEQUENCE [LARGE SCALE GENOMIC DNA]</scope>
    <source>
        <strain evidence="17 18">SNUC 1409</strain>
        <strain evidence="16 20">SNUC 4143</strain>
        <strain evidence="15 19">SNUC 761</strain>
    </source>
</reference>
<dbReference type="Gene3D" id="3.30.70.1170">
    <property type="entry name" value="Sun protein, domain 3"/>
    <property type="match status" value="1"/>
</dbReference>
<evidence type="ECO:0000256" key="10">
    <source>
        <dbReference type="ARBA" id="ARBA00030399"/>
    </source>
</evidence>
<dbReference type="PANTHER" id="PTHR22807:SF53">
    <property type="entry name" value="RIBOSOMAL RNA SMALL SUBUNIT METHYLTRANSFERASE B-RELATED"/>
    <property type="match status" value="1"/>
</dbReference>
<evidence type="ECO:0000256" key="5">
    <source>
        <dbReference type="ARBA" id="ARBA00022552"/>
    </source>
</evidence>
<dbReference type="SUPFAM" id="SSF53335">
    <property type="entry name" value="S-adenosyl-L-methionine-dependent methyltransferases"/>
    <property type="match status" value="1"/>
</dbReference>
<evidence type="ECO:0000256" key="13">
    <source>
        <dbReference type="PROSITE-ProRule" id="PRU01023"/>
    </source>
</evidence>
<dbReference type="Pfam" id="PF01189">
    <property type="entry name" value="Methyltr_RsmB-F"/>
    <property type="match status" value="1"/>
</dbReference>
<dbReference type="PRINTS" id="PR02008">
    <property type="entry name" value="RCMTFAMILY"/>
</dbReference>
<evidence type="ECO:0000313" key="17">
    <source>
        <dbReference type="EMBL" id="PTF14312.1"/>
    </source>
</evidence>
<reference evidence="16" key="2">
    <citation type="submission" date="2018-03" db="EMBL/GenBank/DDBJ databases">
        <authorList>
            <person name="Keele B.F."/>
        </authorList>
    </citation>
    <scope>NUCLEOTIDE SEQUENCE</scope>
    <source>
        <strain evidence="16">SNUC 4143</strain>
        <strain evidence="15">SNUC 761</strain>
    </source>
</reference>
<dbReference type="Proteomes" id="UP000243350">
    <property type="component" value="Unassembled WGS sequence"/>
</dbReference>
<evidence type="ECO:0000313" key="19">
    <source>
        <dbReference type="Proteomes" id="UP000242547"/>
    </source>
</evidence>
<dbReference type="OrthoDB" id="9810297at2"/>
<evidence type="ECO:0000256" key="7">
    <source>
        <dbReference type="ARBA" id="ARBA00022679"/>
    </source>
</evidence>
<dbReference type="GO" id="GO:0008649">
    <property type="term" value="F:rRNA methyltransferase activity"/>
    <property type="evidence" value="ECO:0007669"/>
    <property type="project" value="InterPro"/>
</dbReference>
<dbReference type="NCBIfam" id="NF011494">
    <property type="entry name" value="PRK14902.1"/>
    <property type="match status" value="1"/>
</dbReference>
<sequence length="435" mass="49737">MTQTVRELAFQTIQDIFNDYAYSNLRINEVINENEISDIDKSLYTELVYGTVKRKITLDFYLKPFIKTKIKGWVRQLLWMSLYQYIYLDKVPNHAIINEAVNIAKHRGGPHNGNVVNGILRTIFRSELPQIDSIRNDKQRMSVEYSMPKWIIEHWITHYGVETTREIATAFFTKTASTVRVNTSQSSVDKVVNALVEEGYQVEIDNIIPYCLHLKGKPIIESHAFNKGLISIQDKSSMFVGYLMGVEDNDIVLDACSAPGGKACHVAELLSPSGHVDATDVHKHKIGLIKENIKKLRLNNIKAYNHDATTPYKDMYDKILVDAPCSGLGVLRHKPEIKYVQTPQDIQDLVELQLRILDNVKDNLKPGGTLIYSTCTIEQLENDNVIYTFLKNNKDFEFEPMIHPITGEKVKTLQILPQDFNSDGFFITKVKRKES</sequence>
<comment type="catalytic activity">
    <reaction evidence="12">
        <text>cytidine(967) in 16S rRNA + S-adenosyl-L-methionine = 5-methylcytidine(967) in 16S rRNA + S-adenosyl-L-homocysteine + H(+)</text>
        <dbReference type="Rhea" id="RHEA:42748"/>
        <dbReference type="Rhea" id="RHEA-COMP:10219"/>
        <dbReference type="Rhea" id="RHEA-COMP:10220"/>
        <dbReference type="ChEBI" id="CHEBI:15378"/>
        <dbReference type="ChEBI" id="CHEBI:57856"/>
        <dbReference type="ChEBI" id="CHEBI:59789"/>
        <dbReference type="ChEBI" id="CHEBI:74483"/>
        <dbReference type="ChEBI" id="CHEBI:82748"/>
        <dbReference type="EC" id="2.1.1.176"/>
    </reaction>
</comment>
<dbReference type="Pfam" id="PF01029">
    <property type="entry name" value="NusB"/>
    <property type="match status" value="1"/>
</dbReference>
<keyword evidence="4" id="KW-0963">Cytoplasm</keyword>
<keyword evidence="8 13" id="KW-0949">S-adenosyl-L-methionine</keyword>
<keyword evidence="9 13" id="KW-0694">RNA-binding</keyword>
<dbReference type="InterPro" id="IPR006027">
    <property type="entry name" value="NusB_RsmB_TIM44"/>
</dbReference>
<dbReference type="SUPFAM" id="SSF48013">
    <property type="entry name" value="NusB-like"/>
    <property type="match status" value="1"/>
</dbReference>
<dbReference type="InterPro" id="IPR049560">
    <property type="entry name" value="MeTrfase_RsmB-F_NOP2_cat"/>
</dbReference>
<evidence type="ECO:0000259" key="14">
    <source>
        <dbReference type="PROSITE" id="PS51686"/>
    </source>
</evidence>
<dbReference type="Gene3D" id="1.10.940.10">
    <property type="entry name" value="NusB-like"/>
    <property type="match status" value="1"/>
</dbReference>
<dbReference type="Proteomes" id="UP000242547">
    <property type="component" value="Unassembled WGS sequence"/>
</dbReference>
<comment type="similarity">
    <text evidence="13">Belongs to the class I-like SAM-binding methyltransferase superfamily. RsmB/NOP family.</text>
</comment>
<evidence type="ECO:0000256" key="4">
    <source>
        <dbReference type="ARBA" id="ARBA00022490"/>
    </source>
</evidence>
<dbReference type="AlphaFoldDB" id="A0A2K4DI75"/>
<dbReference type="InterPro" id="IPR004573">
    <property type="entry name" value="rRNA_ssu_MeTfrase_B"/>
</dbReference>
<evidence type="ECO:0000313" key="16">
    <source>
        <dbReference type="EMBL" id="PTF13182.1"/>
    </source>
</evidence>
<dbReference type="InterPro" id="IPR001678">
    <property type="entry name" value="MeTrfase_RsmB-F_NOP2_dom"/>
</dbReference>
<comment type="subcellular location">
    <subcellularLocation>
        <location evidence="2">Cytoplasm</location>
    </subcellularLocation>
</comment>
<evidence type="ECO:0000313" key="20">
    <source>
        <dbReference type="Proteomes" id="UP000243350"/>
    </source>
</evidence>
<dbReference type="Proteomes" id="UP000242088">
    <property type="component" value="Unassembled WGS sequence"/>
</dbReference>
<accession>A0A2K4DI75</accession>
<evidence type="ECO:0000256" key="6">
    <source>
        <dbReference type="ARBA" id="ARBA00022603"/>
    </source>
</evidence>
<evidence type="ECO:0000256" key="1">
    <source>
        <dbReference type="ARBA" id="ARBA00002724"/>
    </source>
</evidence>
<dbReference type="GO" id="GO:0006355">
    <property type="term" value="P:regulation of DNA-templated transcription"/>
    <property type="evidence" value="ECO:0007669"/>
    <property type="project" value="InterPro"/>
</dbReference>
<reference evidence="17" key="3">
    <citation type="submission" date="2018-03" db="EMBL/GenBank/DDBJ databases">
        <authorList>
            <person name="Naushad S."/>
        </authorList>
    </citation>
    <scope>NUCLEOTIDE SEQUENCE</scope>
    <source>
        <strain evidence="17">SNUC 1409</strain>
    </source>
</reference>
<evidence type="ECO:0000256" key="9">
    <source>
        <dbReference type="ARBA" id="ARBA00022884"/>
    </source>
</evidence>
<organism evidence="16 20">
    <name type="scientific">Staphylococcus devriesei</name>
    <dbReference type="NCBI Taxonomy" id="586733"/>
    <lineage>
        <taxon>Bacteria</taxon>
        <taxon>Bacillati</taxon>
        <taxon>Bacillota</taxon>
        <taxon>Bacilli</taxon>
        <taxon>Bacillales</taxon>
        <taxon>Staphylococcaceae</taxon>
        <taxon>Staphylococcus</taxon>
    </lineage>
</organism>
<feature type="binding site" evidence="13">
    <location>
        <begin position="256"/>
        <end position="262"/>
    </location>
    <ligand>
        <name>S-adenosyl-L-methionine</name>
        <dbReference type="ChEBI" id="CHEBI:59789"/>
    </ligand>
</feature>
<dbReference type="InterPro" id="IPR023267">
    <property type="entry name" value="RCMT"/>
</dbReference>
<dbReference type="FunFam" id="3.40.50.150:FF:000022">
    <property type="entry name" value="Ribosomal RNA small subunit methyltransferase B"/>
    <property type="match status" value="1"/>
</dbReference>
<feature type="active site" description="Nucleophile" evidence="13">
    <location>
        <position position="375"/>
    </location>
</feature>
<dbReference type="GO" id="GO:0005737">
    <property type="term" value="C:cytoplasm"/>
    <property type="evidence" value="ECO:0007669"/>
    <property type="project" value="UniProtKB-SubCell"/>
</dbReference>
<comment type="caution">
    <text evidence="13">Lacks conserved residue(s) required for the propagation of feature annotation.</text>
</comment>
<dbReference type="CDD" id="cd02440">
    <property type="entry name" value="AdoMet_MTases"/>
    <property type="match status" value="1"/>
</dbReference>
<keyword evidence="18" id="KW-1185">Reference proteome</keyword>
<evidence type="ECO:0000256" key="12">
    <source>
        <dbReference type="ARBA" id="ARBA00047283"/>
    </source>
</evidence>
<proteinExistence type="inferred from homology"/>
<dbReference type="EMBL" id="PYZH01000062">
    <property type="protein sequence ID" value="PTF13182.1"/>
    <property type="molecule type" value="Genomic_DNA"/>
</dbReference>
<feature type="domain" description="SAM-dependent MTase RsmB/NOP-type" evidence="14">
    <location>
        <begin position="167"/>
        <end position="433"/>
    </location>
</feature>
<keyword evidence="5" id="KW-0698">rRNA processing</keyword>
<feature type="binding site" evidence="13">
    <location>
        <position position="280"/>
    </location>
    <ligand>
        <name>S-adenosyl-L-methionine</name>
        <dbReference type="ChEBI" id="CHEBI:59789"/>
    </ligand>
</feature>
<dbReference type="InterPro" id="IPR035926">
    <property type="entry name" value="NusB-like_sf"/>
</dbReference>
<dbReference type="FunFam" id="3.30.70.1170:FF:000003">
    <property type="entry name" value="16S rRNA (Cytosine(967)-C(5))-methyltransferase RsmB"/>
    <property type="match status" value="1"/>
</dbReference>
<dbReference type="GO" id="GO:0003723">
    <property type="term" value="F:RNA binding"/>
    <property type="evidence" value="ECO:0007669"/>
    <property type="project" value="UniProtKB-UniRule"/>
</dbReference>
<dbReference type="PANTHER" id="PTHR22807">
    <property type="entry name" value="NOP2 YEAST -RELATED NOL1/NOP2/FMU SUN DOMAIN-CONTAINING"/>
    <property type="match status" value="1"/>
</dbReference>
<gene>
    <name evidence="15" type="ORF">BUY44_01420</name>
    <name evidence="17" type="ORF">BUY47_05045</name>
    <name evidence="16" type="ORF">BUY48_09085</name>
</gene>
<evidence type="ECO:0000256" key="11">
    <source>
        <dbReference type="ARBA" id="ARBA00031088"/>
    </source>
</evidence>
<dbReference type="Pfam" id="PF22458">
    <property type="entry name" value="RsmF-B_ferredox"/>
    <property type="match status" value="1"/>
</dbReference>
<evidence type="ECO:0000256" key="2">
    <source>
        <dbReference type="ARBA" id="ARBA00004496"/>
    </source>
</evidence>
<keyword evidence="7 13" id="KW-0808">Transferase</keyword>
<evidence type="ECO:0000313" key="18">
    <source>
        <dbReference type="Proteomes" id="UP000242088"/>
    </source>
</evidence>
<keyword evidence="6 13" id="KW-0489">Methyltransferase</keyword>
<dbReference type="InterPro" id="IPR029063">
    <property type="entry name" value="SAM-dependent_MTases_sf"/>
</dbReference>
<comment type="function">
    <text evidence="1">Specifically methylates the cytosine at position 967 (m5C967) of 16S rRNA.</text>
</comment>
<dbReference type="GeneID" id="48888200"/>
<feature type="binding site" evidence="13">
    <location>
        <position position="322"/>
    </location>
    <ligand>
        <name>S-adenosyl-L-methionine</name>
        <dbReference type="ChEBI" id="CHEBI:59789"/>
    </ligand>
</feature>
<protein>
    <recommendedName>
        <fullName evidence="3">16S rRNA (cytosine(967)-C(5))-methyltransferase</fullName>
        <ecNumber evidence="3">2.1.1.176</ecNumber>
    </recommendedName>
    <alternativeName>
        <fullName evidence="10">16S rRNA m5C967 methyltransferase</fullName>
    </alternativeName>
    <alternativeName>
        <fullName evidence="11">rRNA (cytosine-C(5)-)-methyltransferase RsmB</fullName>
    </alternativeName>
</protein>
<dbReference type="EC" id="2.1.1.176" evidence="3"/>
<dbReference type="RefSeq" id="WP_103167284.1">
    <property type="nucleotide sequence ID" value="NZ_CP130489.1"/>
</dbReference>
<evidence type="ECO:0000256" key="3">
    <source>
        <dbReference type="ARBA" id="ARBA00012140"/>
    </source>
</evidence>
<dbReference type="EMBL" id="PYZI01000004">
    <property type="protein sequence ID" value="PTF14312.1"/>
    <property type="molecule type" value="Genomic_DNA"/>
</dbReference>
<dbReference type="FunFam" id="1.10.940.10:FF:000006">
    <property type="entry name" value="16S rRNA (Cytosine(967)-C(5))-methyltransferase RsmB"/>
    <property type="match status" value="1"/>
</dbReference>
<evidence type="ECO:0000313" key="15">
    <source>
        <dbReference type="EMBL" id="PTE74400.1"/>
    </source>
</evidence>
<dbReference type="NCBIfam" id="TIGR00563">
    <property type="entry name" value="rsmB"/>
    <property type="match status" value="1"/>
</dbReference>
<dbReference type="EMBL" id="PYZL01000005">
    <property type="protein sequence ID" value="PTE74400.1"/>
    <property type="molecule type" value="Genomic_DNA"/>
</dbReference>
<name>A0A2K4DI75_9STAP</name>
<dbReference type="PROSITE" id="PS51686">
    <property type="entry name" value="SAM_MT_RSMB_NOP"/>
    <property type="match status" value="1"/>
</dbReference>